<dbReference type="GO" id="GO:0006313">
    <property type="term" value="P:DNA transposition"/>
    <property type="evidence" value="ECO:0007669"/>
    <property type="project" value="InterPro"/>
</dbReference>
<dbReference type="InterPro" id="IPR002559">
    <property type="entry name" value="Transposase_11"/>
</dbReference>
<dbReference type="PANTHER" id="PTHR34614:SF2">
    <property type="entry name" value="TRANSPOSASE IS4-LIKE DOMAIN-CONTAINING PROTEIN"/>
    <property type="match status" value="1"/>
</dbReference>
<reference evidence="2" key="2">
    <citation type="journal article" date="2014" name="ISME J.">
        <title>Microbial stratification in low pH oxic and suboxic macroscopic growths along an acid mine drainage.</title>
        <authorList>
            <person name="Mendez-Garcia C."/>
            <person name="Mesa V."/>
            <person name="Sprenger R.R."/>
            <person name="Richter M."/>
            <person name="Diez M.S."/>
            <person name="Solano J."/>
            <person name="Bargiela R."/>
            <person name="Golyshina O.V."/>
            <person name="Manteca A."/>
            <person name="Ramos J.L."/>
            <person name="Gallego J.R."/>
            <person name="Llorente I."/>
            <person name="Martins Dos Santos V.A."/>
            <person name="Jensen O.N."/>
            <person name="Pelaez A.I."/>
            <person name="Sanchez J."/>
            <person name="Ferrer M."/>
        </authorList>
    </citation>
    <scope>NUCLEOTIDE SEQUENCE</scope>
</reference>
<dbReference type="GO" id="GO:0004803">
    <property type="term" value="F:transposase activity"/>
    <property type="evidence" value="ECO:0007669"/>
    <property type="project" value="InterPro"/>
</dbReference>
<organism evidence="2">
    <name type="scientific">mine drainage metagenome</name>
    <dbReference type="NCBI Taxonomy" id="410659"/>
    <lineage>
        <taxon>unclassified sequences</taxon>
        <taxon>metagenomes</taxon>
        <taxon>ecological metagenomes</taxon>
    </lineage>
</organism>
<protein>
    <submittedName>
        <fullName evidence="2">Transposase IS4 family protein</fullName>
    </submittedName>
</protein>
<dbReference type="Pfam" id="PF01609">
    <property type="entry name" value="DDE_Tnp_1"/>
    <property type="match status" value="1"/>
</dbReference>
<dbReference type="EMBL" id="AUZX01002819">
    <property type="protein sequence ID" value="EQD75666.1"/>
    <property type="molecule type" value="Genomic_DNA"/>
</dbReference>
<dbReference type="GO" id="GO:0003677">
    <property type="term" value="F:DNA binding"/>
    <property type="evidence" value="ECO:0007669"/>
    <property type="project" value="InterPro"/>
</dbReference>
<name>T1BRZ7_9ZZZZ</name>
<dbReference type="AlphaFoldDB" id="T1BRZ7"/>
<sequence>MDAGFFSENNIRSMTEKKIDFLMRVPANRTMYHDLIESAAGMDNPEKAVKYGNRIMFISSSRAEFADHTVFTHLVLDPERRGRELRRYMLKHMDDYDLFAVKRKGFMVLMSSQSIERDELIPLYYTKQFVEKAYSYSKDDLSLLPLRVHGEETLRGYLFIIFLSLIVYMEVQKEIGSVEMSLDILRNLKCKVFDKEIVIQELTKDQKRLFEKIEVIVPNTMGI</sequence>
<proteinExistence type="predicted"/>
<reference evidence="2" key="1">
    <citation type="submission" date="2013-08" db="EMBL/GenBank/DDBJ databases">
        <authorList>
            <person name="Mendez C."/>
            <person name="Richter M."/>
            <person name="Ferrer M."/>
            <person name="Sanchez J."/>
        </authorList>
    </citation>
    <scope>NUCLEOTIDE SEQUENCE</scope>
</reference>
<dbReference type="PANTHER" id="PTHR34614">
    <property type="match status" value="1"/>
</dbReference>
<comment type="caution">
    <text evidence="2">The sequence shown here is derived from an EMBL/GenBank/DDBJ whole genome shotgun (WGS) entry which is preliminary data.</text>
</comment>
<evidence type="ECO:0000259" key="1">
    <source>
        <dbReference type="Pfam" id="PF01609"/>
    </source>
</evidence>
<feature type="domain" description="Transposase IS4-like" evidence="1">
    <location>
        <begin position="1"/>
        <end position="165"/>
    </location>
</feature>
<gene>
    <name evidence="2" type="ORF">B1A_03860</name>
</gene>
<accession>T1BRZ7</accession>
<evidence type="ECO:0000313" key="2">
    <source>
        <dbReference type="EMBL" id="EQD75666.1"/>
    </source>
</evidence>